<dbReference type="HOGENOM" id="CLU_1072886_0_0_3"/>
<protein>
    <submittedName>
        <fullName evidence="2">Uncharacterized protein</fullName>
    </submittedName>
</protein>
<dbReference type="Proteomes" id="UP000010471">
    <property type="component" value="Chromosome"/>
</dbReference>
<name>K9W9D8_9CYAN</name>
<feature type="transmembrane region" description="Helical" evidence="1">
    <location>
        <begin position="200"/>
        <end position="226"/>
    </location>
</feature>
<keyword evidence="1" id="KW-0812">Transmembrane</keyword>
<dbReference type="AlphaFoldDB" id="K9W9D8"/>
<sequence>MASLLQCIECGGTVSSKASRCPRCSTKYPLGVKCTVCCKLFKRSEALKFVRDYGETRQPTIVRFFHHACYKQVSQVRIGRSRTSCPVCKHGIEFDTSNSVNCPNCGHHILTKLEKPSFAPCCYCDFPLNTRLEVAIKEVPRQFLDGWITETLYAHKICYTPERQEEEKRQQKKEQINQIINKKRQTKNFRLRQSQNNQEALAVSIILGIVMGILVGSSGGVILHYILGFGSTWKSAALWGFCSVSLLTIVTVWIARLFD</sequence>
<gene>
    <name evidence="2" type="ORF">Mic7113_0513</name>
</gene>
<reference evidence="2 3" key="1">
    <citation type="submission" date="2012-06" db="EMBL/GenBank/DDBJ databases">
        <title>Finished chromosome of genome of Microcoleus sp. PCC 7113.</title>
        <authorList>
            <consortium name="US DOE Joint Genome Institute"/>
            <person name="Gugger M."/>
            <person name="Coursin T."/>
            <person name="Rippka R."/>
            <person name="Tandeau De Marsac N."/>
            <person name="Huntemann M."/>
            <person name="Wei C.-L."/>
            <person name="Han J."/>
            <person name="Detter J.C."/>
            <person name="Han C."/>
            <person name="Tapia R."/>
            <person name="Chen A."/>
            <person name="Kyrpides N."/>
            <person name="Mavromatis K."/>
            <person name="Markowitz V."/>
            <person name="Szeto E."/>
            <person name="Ivanova N."/>
            <person name="Pagani I."/>
            <person name="Pati A."/>
            <person name="Goodwin L."/>
            <person name="Nordberg H.P."/>
            <person name="Cantor M.N."/>
            <person name="Hua S.X."/>
            <person name="Woyke T."/>
            <person name="Kerfeld C.A."/>
        </authorList>
    </citation>
    <scope>NUCLEOTIDE SEQUENCE [LARGE SCALE GENOMIC DNA]</scope>
    <source>
        <strain evidence="2 3">PCC 7113</strain>
    </source>
</reference>
<keyword evidence="1" id="KW-1133">Transmembrane helix</keyword>
<evidence type="ECO:0000256" key="1">
    <source>
        <dbReference type="SAM" id="Phobius"/>
    </source>
</evidence>
<dbReference type="STRING" id="1173027.Mic7113_0513"/>
<dbReference type="KEGG" id="mic:Mic7113_0513"/>
<proteinExistence type="predicted"/>
<keyword evidence="3" id="KW-1185">Reference proteome</keyword>
<evidence type="ECO:0000313" key="2">
    <source>
        <dbReference type="EMBL" id="AFZ16431.1"/>
    </source>
</evidence>
<dbReference type="Gene3D" id="2.20.28.30">
    <property type="entry name" value="RNA polymerase ii, chain L"/>
    <property type="match status" value="1"/>
</dbReference>
<dbReference type="eggNOG" id="ENOG502ZMDG">
    <property type="taxonomic scope" value="Bacteria"/>
</dbReference>
<feature type="transmembrane region" description="Helical" evidence="1">
    <location>
        <begin position="238"/>
        <end position="258"/>
    </location>
</feature>
<dbReference type="InterPro" id="IPR029040">
    <property type="entry name" value="RPABC4/Spt4"/>
</dbReference>
<evidence type="ECO:0000313" key="3">
    <source>
        <dbReference type="Proteomes" id="UP000010471"/>
    </source>
</evidence>
<dbReference type="SUPFAM" id="SSF63393">
    <property type="entry name" value="RNA polymerase subunits"/>
    <property type="match status" value="1"/>
</dbReference>
<dbReference type="EMBL" id="CP003630">
    <property type="protein sequence ID" value="AFZ16431.1"/>
    <property type="molecule type" value="Genomic_DNA"/>
</dbReference>
<organism evidence="2 3">
    <name type="scientific">Allocoleopsis franciscana PCC 7113</name>
    <dbReference type="NCBI Taxonomy" id="1173027"/>
    <lineage>
        <taxon>Bacteria</taxon>
        <taxon>Bacillati</taxon>
        <taxon>Cyanobacteriota</taxon>
        <taxon>Cyanophyceae</taxon>
        <taxon>Coleofasciculales</taxon>
        <taxon>Coleofasciculaceae</taxon>
        <taxon>Allocoleopsis</taxon>
        <taxon>Allocoleopsis franciscana</taxon>
    </lineage>
</organism>
<keyword evidence="1" id="KW-0472">Membrane</keyword>
<accession>K9W9D8</accession>